<keyword evidence="3" id="KW-0813">Transport</keyword>
<keyword evidence="6" id="KW-0653">Protein transport</keyword>
<dbReference type="AlphaFoldDB" id="B4PKC4"/>
<dbReference type="InterPro" id="IPR057672">
    <property type="entry name" value="TPR_IPO4/5"/>
</dbReference>
<evidence type="ECO:0000256" key="5">
    <source>
        <dbReference type="ARBA" id="ARBA00022737"/>
    </source>
</evidence>
<dbReference type="Pfam" id="PF03810">
    <property type="entry name" value="IBN_N"/>
    <property type="match status" value="1"/>
</dbReference>
<dbReference type="eggNOG" id="KOG2171">
    <property type="taxonomic scope" value="Eukaryota"/>
</dbReference>
<dbReference type="EMBL" id="CM000159">
    <property type="protein sequence ID" value="EDW94822.2"/>
    <property type="molecule type" value="Genomic_DNA"/>
</dbReference>
<dbReference type="InterPro" id="IPR016024">
    <property type="entry name" value="ARM-type_fold"/>
</dbReference>
<dbReference type="SMART" id="SM00913">
    <property type="entry name" value="IBN_N"/>
    <property type="match status" value="1"/>
</dbReference>
<dbReference type="SMR" id="B4PKC4"/>
<dbReference type="GO" id="GO:0005737">
    <property type="term" value="C:cytoplasm"/>
    <property type="evidence" value="ECO:0007669"/>
    <property type="project" value="UniProtKB-SubCell"/>
</dbReference>
<evidence type="ECO:0000313" key="10">
    <source>
        <dbReference type="Proteomes" id="UP000002282"/>
    </source>
</evidence>
<dbReference type="Proteomes" id="UP000002282">
    <property type="component" value="Chromosome 3L"/>
</dbReference>
<keyword evidence="5" id="KW-0677">Repeat</keyword>
<keyword evidence="10" id="KW-1185">Reference proteome</keyword>
<evidence type="ECO:0000313" key="9">
    <source>
        <dbReference type="EMBL" id="EDW94822.2"/>
    </source>
</evidence>
<keyword evidence="7" id="KW-0539">Nucleus</keyword>
<dbReference type="OrthoDB" id="7862313at2759"/>
<evidence type="ECO:0000256" key="6">
    <source>
        <dbReference type="ARBA" id="ARBA00022927"/>
    </source>
</evidence>
<evidence type="ECO:0000256" key="3">
    <source>
        <dbReference type="ARBA" id="ARBA00022448"/>
    </source>
</evidence>
<dbReference type="GO" id="GO:0006606">
    <property type="term" value="P:protein import into nucleus"/>
    <property type="evidence" value="ECO:0007669"/>
    <property type="project" value="InterPro"/>
</dbReference>
<gene>
    <name evidence="9" type="primary">Dyak\GE19865</name>
    <name evidence="9" type="synonym">dyak_GLEANR_3720</name>
    <name evidence="9" type="synonym">GE19865</name>
    <name evidence="9" type="ORF">Dyak_GE19865</name>
</gene>
<evidence type="ECO:0000256" key="2">
    <source>
        <dbReference type="ARBA" id="ARBA00004496"/>
    </source>
</evidence>
<protein>
    <recommendedName>
        <fullName evidence="8">Importin N-terminal domain-containing protein</fullName>
    </recommendedName>
</protein>
<dbReference type="InterPro" id="IPR011989">
    <property type="entry name" value="ARM-like"/>
</dbReference>
<dbReference type="InterPro" id="IPR040122">
    <property type="entry name" value="Importin_beta"/>
</dbReference>
<dbReference type="InterPro" id="IPR001494">
    <property type="entry name" value="Importin-beta_N"/>
</dbReference>
<sequence length="1085" mass="121310">MEAAILDIISGILGTDTERIRQSTAKMMKAYENPDSLLVLTQIVMSDRAVQERHIAAMLLKKRISKLRHWQLVPAEHQAAIKTNMLQVLIAVKEKTVKGTVAQIIGSLVRHEAEKEHSWMEEILKFIYERCSSPDPTESERGSSIFTTLMDAAPDQFSNHMDTIFPLFAGVLVTAEANGNMATPTVFNMLAGTCYLLPFVSGHSGAEQIVVKAIPLILKALGAFAEKGDSQEFMGAFDIIDAMGEYVPHLLTGNVKLILEFCLVIASNQQLEDSIRVQVITFVGSLMRLKKKVIMKQKLLEPTLAVMFEVMCQDPLDDDDDYFSSESSNSPSNAATQTLDLMALHMAPEKFIPPLLQLLEPALQSPQPVLRRSSFICMGVIAEGCSEAIGNKYLEVMLNIVKAGIFDSVMLVRVAAFFALGQFSEYLQPTICKFAPQILPVLFDYLSQLVMELKIGTPEPKHMDRMFYALETFCENLEDDIVPHLPTLMDRLFGVLEPQNSYRMREMGLSAIAAVSTAAKVHLMPYFPRIMSILQGCLVKECPKEMQSLRIQAIDTLAALCREVGKDNIIPLADDTMNFCLMMLEDGPDDPEFRRSIYNLMSSLSSVVNESMASVFPKFIDRIMESVISSEDVLPHVSDNAEEDLILDTTDVEIDLDQTDDEDDQDGYQVENDYVIEKEEAIMALKEFAAHTGAAFAPYLQSAFENVYKMIDHPQDDVRKACIDAICGFIVALYKLGDAAGLKRACEIAIPKFAHMMRTDDEVGVVLHLLDVLGDVFKDVQLQAINNQEHAELIFGCIRDVFTNKMACQFNEESGGGDEEDSEESENDEMLFENAANLFPLFGLALQPELFSLYFGRLYQFYVQRLAKAKERDIPEHRAYIYGALADSFKALKGCSATYFDGLCPLFITGTKDSDAKSRQNSYYALGELVIHSEEKSFESYPAILQALSEAIVRESHPAALDNICGAVARLIVTNPDSVPLAQVLPVLLNHLPLKEDVVENDMIQKAFRVLYVKARPSIVAHLEQILVITIEAIYKKQMPDDETTESAVALIKEIRANYPEQFNQVSNANPEVFNYVQTLFIYWK</sequence>
<dbReference type="PANTHER" id="PTHR10527">
    <property type="entry name" value="IMPORTIN BETA"/>
    <property type="match status" value="1"/>
</dbReference>
<evidence type="ECO:0000256" key="7">
    <source>
        <dbReference type="ARBA" id="ARBA00023242"/>
    </source>
</evidence>
<dbReference type="KEGG" id="dya:Dyak_GE19865"/>
<keyword evidence="4" id="KW-0963">Cytoplasm</keyword>
<reference evidence="9 10" key="1">
    <citation type="journal article" date="2007" name="Nature">
        <title>Evolution of genes and genomes on the Drosophila phylogeny.</title>
        <authorList>
            <consortium name="Drosophila 12 Genomes Consortium"/>
            <person name="Clark A.G."/>
            <person name="Eisen M.B."/>
            <person name="Smith D.R."/>
            <person name="Bergman C.M."/>
            <person name="Oliver B."/>
            <person name="Markow T.A."/>
            <person name="Kaufman T.C."/>
            <person name="Kellis M."/>
            <person name="Gelbart W."/>
            <person name="Iyer V.N."/>
            <person name="Pollard D.A."/>
            <person name="Sackton T.B."/>
            <person name="Larracuente A.M."/>
            <person name="Singh N.D."/>
            <person name="Abad J.P."/>
            <person name="Abt D.N."/>
            <person name="Adryan B."/>
            <person name="Aguade M."/>
            <person name="Akashi H."/>
            <person name="Anderson W.W."/>
            <person name="Aquadro C.F."/>
            <person name="Ardell D.H."/>
            <person name="Arguello R."/>
            <person name="Artieri C.G."/>
            <person name="Barbash D.A."/>
            <person name="Barker D."/>
            <person name="Barsanti P."/>
            <person name="Batterham P."/>
            <person name="Batzoglou S."/>
            <person name="Begun D."/>
            <person name="Bhutkar A."/>
            <person name="Blanco E."/>
            <person name="Bosak S.A."/>
            <person name="Bradley R.K."/>
            <person name="Brand A.D."/>
            <person name="Brent M.R."/>
            <person name="Brooks A.N."/>
            <person name="Brown R.H."/>
            <person name="Butlin R.K."/>
            <person name="Caggese C."/>
            <person name="Calvi B.R."/>
            <person name="Bernardo de Carvalho A."/>
            <person name="Caspi A."/>
            <person name="Castrezana S."/>
            <person name="Celniker S.E."/>
            <person name="Chang J.L."/>
            <person name="Chapple C."/>
            <person name="Chatterji S."/>
            <person name="Chinwalla A."/>
            <person name="Civetta A."/>
            <person name="Clifton S.W."/>
            <person name="Comeron J.M."/>
            <person name="Costello J.C."/>
            <person name="Coyne J.A."/>
            <person name="Daub J."/>
            <person name="David R.G."/>
            <person name="Delcher A.L."/>
            <person name="Delehaunty K."/>
            <person name="Do C.B."/>
            <person name="Ebling H."/>
            <person name="Edwards K."/>
            <person name="Eickbush T."/>
            <person name="Evans J.D."/>
            <person name="Filipski A."/>
            <person name="Findeiss S."/>
            <person name="Freyhult E."/>
            <person name="Fulton L."/>
            <person name="Fulton R."/>
            <person name="Garcia A.C."/>
            <person name="Gardiner A."/>
            <person name="Garfield D.A."/>
            <person name="Garvin B.E."/>
            <person name="Gibson G."/>
            <person name="Gilbert D."/>
            <person name="Gnerre S."/>
            <person name="Godfrey J."/>
            <person name="Good R."/>
            <person name="Gotea V."/>
            <person name="Gravely B."/>
            <person name="Greenberg A.J."/>
            <person name="Griffiths-Jones S."/>
            <person name="Gross S."/>
            <person name="Guigo R."/>
            <person name="Gustafson E.A."/>
            <person name="Haerty W."/>
            <person name="Hahn M.W."/>
            <person name="Halligan D.L."/>
            <person name="Halpern A.L."/>
            <person name="Halter G.M."/>
            <person name="Han M.V."/>
            <person name="Heger A."/>
            <person name="Hillier L."/>
            <person name="Hinrichs A.S."/>
            <person name="Holmes I."/>
            <person name="Hoskins R.A."/>
            <person name="Hubisz M.J."/>
            <person name="Hultmark D."/>
            <person name="Huntley M.A."/>
            <person name="Jaffe D.B."/>
            <person name="Jagadeeshan S."/>
            <person name="Jeck W.R."/>
            <person name="Johnson J."/>
            <person name="Jones C.D."/>
            <person name="Jordan W.C."/>
            <person name="Karpen G.H."/>
            <person name="Kataoka E."/>
            <person name="Keightley P.D."/>
            <person name="Kheradpour P."/>
            <person name="Kirkness E.F."/>
            <person name="Koerich L.B."/>
            <person name="Kristiansen K."/>
            <person name="Kudrna D."/>
            <person name="Kulathinal R.J."/>
            <person name="Kumar S."/>
            <person name="Kwok R."/>
            <person name="Lander E."/>
            <person name="Langley C.H."/>
            <person name="Lapoint R."/>
            <person name="Lazzaro B.P."/>
            <person name="Lee S.J."/>
            <person name="Levesque L."/>
            <person name="Li R."/>
            <person name="Lin C.F."/>
            <person name="Lin M.F."/>
            <person name="Lindblad-Toh K."/>
            <person name="Llopart A."/>
            <person name="Long M."/>
            <person name="Low L."/>
            <person name="Lozovsky E."/>
            <person name="Lu J."/>
            <person name="Luo M."/>
            <person name="Machado C.A."/>
            <person name="Makalowski W."/>
            <person name="Marzo M."/>
            <person name="Matsuda M."/>
            <person name="Matzkin L."/>
            <person name="McAllister B."/>
            <person name="McBride C.S."/>
            <person name="McKernan B."/>
            <person name="McKernan K."/>
            <person name="Mendez-Lago M."/>
            <person name="Minx P."/>
            <person name="Mollenhauer M.U."/>
            <person name="Montooth K."/>
            <person name="Mount S.M."/>
            <person name="Mu X."/>
            <person name="Myers E."/>
            <person name="Negre B."/>
            <person name="Newfeld S."/>
            <person name="Nielsen R."/>
            <person name="Noor M.A."/>
            <person name="O'Grady P."/>
            <person name="Pachter L."/>
            <person name="Papaceit M."/>
            <person name="Parisi M.J."/>
            <person name="Parisi M."/>
            <person name="Parts L."/>
            <person name="Pedersen J.S."/>
            <person name="Pesole G."/>
            <person name="Phillippy A.M."/>
            <person name="Ponting C.P."/>
            <person name="Pop M."/>
            <person name="Porcelli D."/>
            <person name="Powell J.R."/>
            <person name="Prohaska S."/>
            <person name="Pruitt K."/>
            <person name="Puig M."/>
            <person name="Quesneville H."/>
            <person name="Ram K.R."/>
            <person name="Rand D."/>
            <person name="Rasmussen M.D."/>
            <person name="Reed L.K."/>
            <person name="Reenan R."/>
            <person name="Reily A."/>
            <person name="Remington K.A."/>
            <person name="Rieger T.T."/>
            <person name="Ritchie M.G."/>
            <person name="Robin C."/>
            <person name="Rogers Y.H."/>
            <person name="Rohde C."/>
            <person name="Rozas J."/>
            <person name="Rubenfield M.J."/>
            <person name="Ruiz A."/>
            <person name="Russo S."/>
            <person name="Salzberg S.L."/>
            <person name="Sanchez-Gracia A."/>
            <person name="Saranga D.J."/>
            <person name="Sato H."/>
            <person name="Schaeffer S.W."/>
            <person name="Schatz M.C."/>
            <person name="Schlenke T."/>
            <person name="Schwartz R."/>
            <person name="Segarra C."/>
            <person name="Singh R.S."/>
            <person name="Sirot L."/>
            <person name="Sirota M."/>
            <person name="Sisneros N.B."/>
            <person name="Smith C.D."/>
            <person name="Smith T.F."/>
            <person name="Spieth J."/>
            <person name="Stage D.E."/>
            <person name="Stark A."/>
            <person name="Stephan W."/>
            <person name="Strausberg R.L."/>
            <person name="Strempel S."/>
            <person name="Sturgill D."/>
            <person name="Sutton G."/>
            <person name="Sutton G.G."/>
            <person name="Tao W."/>
            <person name="Teichmann S."/>
            <person name="Tobari Y.N."/>
            <person name="Tomimura Y."/>
            <person name="Tsolas J.M."/>
            <person name="Valente V.L."/>
            <person name="Venter E."/>
            <person name="Venter J.C."/>
            <person name="Vicario S."/>
            <person name="Vieira F.G."/>
            <person name="Vilella A.J."/>
            <person name="Villasante A."/>
            <person name="Walenz B."/>
            <person name="Wang J."/>
            <person name="Wasserman M."/>
            <person name="Watts T."/>
            <person name="Wilson D."/>
            <person name="Wilson R.K."/>
            <person name="Wing R.A."/>
            <person name="Wolfner M.F."/>
            <person name="Wong A."/>
            <person name="Wong G.K."/>
            <person name="Wu C.I."/>
            <person name="Wu G."/>
            <person name="Yamamoto D."/>
            <person name="Yang H.P."/>
            <person name="Yang S.P."/>
            <person name="Yorke J.A."/>
            <person name="Yoshida K."/>
            <person name="Zdobnov E."/>
            <person name="Zhang P."/>
            <person name="Zhang Y."/>
            <person name="Zimin A.V."/>
            <person name="Baldwin J."/>
            <person name="Abdouelleil A."/>
            <person name="Abdulkadir J."/>
            <person name="Abebe A."/>
            <person name="Abera B."/>
            <person name="Abreu J."/>
            <person name="Acer S.C."/>
            <person name="Aftuck L."/>
            <person name="Alexander A."/>
            <person name="An P."/>
            <person name="Anderson E."/>
            <person name="Anderson S."/>
            <person name="Arachi H."/>
            <person name="Azer M."/>
            <person name="Bachantsang P."/>
            <person name="Barry A."/>
            <person name="Bayul T."/>
            <person name="Berlin A."/>
            <person name="Bessette D."/>
            <person name="Bloom T."/>
            <person name="Blye J."/>
            <person name="Boguslavskiy L."/>
            <person name="Bonnet C."/>
            <person name="Boukhgalter B."/>
            <person name="Bourzgui I."/>
            <person name="Brown A."/>
            <person name="Cahill P."/>
            <person name="Channer S."/>
            <person name="Cheshatsang Y."/>
            <person name="Chuda L."/>
            <person name="Citroen M."/>
            <person name="Collymore A."/>
            <person name="Cooke P."/>
            <person name="Costello M."/>
            <person name="D'Aco K."/>
            <person name="Daza R."/>
            <person name="De Haan G."/>
            <person name="DeGray S."/>
            <person name="DeMaso C."/>
            <person name="Dhargay N."/>
            <person name="Dooley K."/>
            <person name="Dooley E."/>
            <person name="Doricent M."/>
            <person name="Dorje P."/>
            <person name="Dorjee K."/>
            <person name="Dupes A."/>
            <person name="Elong R."/>
            <person name="Falk J."/>
            <person name="Farina A."/>
            <person name="Faro S."/>
            <person name="Ferguson D."/>
            <person name="Fisher S."/>
            <person name="Foley C.D."/>
            <person name="Franke A."/>
            <person name="Friedrich D."/>
            <person name="Gadbois L."/>
            <person name="Gearin G."/>
            <person name="Gearin C.R."/>
            <person name="Giannoukos G."/>
            <person name="Goode T."/>
            <person name="Graham J."/>
            <person name="Grandbois E."/>
            <person name="Grewal S."/>
            <person name="Gyaltsen K."/>
            <person name="Hafez N."/>
            <person name="Hagos B."/>
            <person name="Hall J."/>
            <person name="Henson C."/>
            <person name="Hollinger A."/>
            <person name="Honan T."/>
            <person name="Huard M.D."/>
            <person name="Hughes L."/>
            <person name="Hurhula B."/>
            <person name="Husby M.E."/>
            <person name="Kamat A."/>
            <person name="Kanga B."/>
            <person name="Kashin S."/>
            <person name="Khazanovich D."/>
            <person name="Kisner P."/>
            <person name="Lance K."/>
            <person name="Lara M."/>
            <person name="Lee W."/>
            <person name="Lennon N."/>
            <person name="Letendre F."/>
            <person name="LeVine R."/>
            <person name="Lipovsky A."/>
            <person name="Liu X."/>
            <person name="Liu J."/>
            <person name="Liu S."/>
            <person name="Lokyitsang T."/>
            <person name="Lokyitsang Y."/>
            <person name="Lubonja R."/>
            <person name="Lui A."/>
            <person name="MacDonald P."/>
            <person name="Magnisalis V."/>
            <person name="Maru K."/>
            <person name="Matthews C."/>
            <person name="McCusker W."/>
            <person name="McDonough S."/>
            <person name="Mehta T."/>
            <person name="Meldrim J."/>
            <person name="Meneus L."/>
            <person name="Mihai O."/>
            <person name="Mihalev A."/>
            <person name="Mihova T."/>
            <person name="Mittelman R."/>
            <person name="Mlenga V."/>
            <person name="Montmayeur A."/>
            <person name="Mulrain L."/>
            <person name="Navidi A."/>
            <person name="Naylor J."/>
            <person name="Negash T."/>
            <person name="Nguyen T."/>
            <person name="Nguyen N."/>
            <person name="Nicol R."/>
            <person name="Norbu C."/>
            <person name="Norbu N."/>
            <person name="Novod N."/>
            <person name="O'Neill B."/>
            <person name="Osman S."/>
            <person name="Markiewicz E."/>
            <person name="Oyono O.L."/>
            <person name="Patti C."/>
            <person name="Phunkhang P."/>
            <person name="Pierre F."/>
            <person name="Priest M."/>
            <person name="Raghuraman S."/>
            <person name="Rege F."/>
            <person name="Reyes R."/>
            <person name="Rise C."/>
            <person name="Rogov P."/>
            <person name="Ross K."/>
            <person name="Ryan E."/>
            <person name="Settipalli S."/>
            <person name="Shea T."/>
            <person name="Sherpa N."/>
            <person name="Shi L."/>
            <person name="Shih D."/>
            <person name="Sparrow T."/>
            <person name="Spaulding J."/>
            <person name="Stalker J."/>
            <person name="Stange-Thomann N."/>
            <person name="Stavropoulos S."/>
            <person name="Stone C."/>
            <person name="Strader C."/>
            <person name="Tesfaye S."/>
            <person name="Thomson T."/>
            <person name="Thoulutsang Y."/>
            <person name="Thoulutsang D."/>
            <person name="Topham K."/>
            <person name="Topping I."/>
            <person name="Tsamla T."/>
            <person name="Vassiliev H."/>
            <person name="Vo A."/>
            <person name="Wangchuk T."/>
            <person name="Wangdi T."/>
            <person name="Weiand M."/>
            <person name="Wilkinson J."/>
            <person name="Wilson A."/>
            <person name="Yadav S."/>
            <person name="Young G."/>
            <person name="Yu Q."/>
            <person name="Zembek L."/>
            <person name="Zhong D."/>
            <person name="Zimmer A."/>
            <person name="Zwirko Z."/>
            <person name="Jaffe D.B."/>
            <person name="Alvarez P."/>
            <person name="Brockman W."/>
            <person name="Butler J."/>
            <person name="Chin C."/>
            <person name="Gnerre S."/>
            <person name="Grabherr M."/>
            <person name="Kleber M."/>
            <person name="Mauceli E."/>
            <person name="MacCallum I."/>
        </authorList>
    </citation>
    <scope>NUCLEOTIDE SEQUENCE [LARGE SCALE GENOMIC DNA]</scope>
    <source>
        <strain evidence="10">Tai18E2 / Tucson 14021-0261.01</strain>
    </source>
</reference>
<dbReference type="GO" id="GO:0031267">
    <property type="term" value="F:small GTPase binding"/>
    <property type="evidence" value="ECO:0007669"/>
    <property type="project" value="InterPro"/>
</dbReference>
<proteinExistence type="predicted"/>
<name>B4PKC4_DROYA</name>
<dbReference type="HOGENOM" id="CLU_003794_1_2_1"/>
<dbReference type="Gene3D" id="1.25.10.10">
    <property type="entry name" value="Leucine-rich Repeat Variant"/>
    <property type="match status" value="1"/>
</dbReference>
<evidence type="ECO:0000256" key="1">
    <source>
        <dbReference type="ARBA" id="ARBA00004123"/>
    </source>
</evidence>
<evidence type="ECO:0000259" key="8">
    <source>
        <dbReference type="PROSITE" id="PS50166"/>
    </source>
</evidence>
<accession>B4PKC4</accession>
<dbReference type="SUPFAM" id="SSF48371">
    <property type="entry name" value="ARM repeat"/>
    <property type="match status" value="2"/>
</dbReference>
<dbReference type="Pfam" id="PF25780">
    <property type="entry name" value="TPR_IPO5"/>
    <property type="match status" value="1"/>
</dbReference>
<organism evidence="9 10">
    <name type="scientific">Drosophila yakuba</name>
    <name type="common">Fruit fly</name>
    <dbReference type="NCBI Taxonomy" id="7245"/>
    <lineage>
        <taxon>Eukaryota</taxon>
        <taxon>Metazoa</taxon>
        <taxon>Ecdysozoa</taxon>
        <taxon>Arthropoda</taxon>
        <taxon>Hexapoda</taxon>
        <taxon>Insecta</taxon>
        <taxon>Pterygota</taxon>
        <taxon>Neoptera</taxon>
        <taxon>Endopterygota</taxon>
        <taxon>Diptera</taxon>
        <taxon>Brachycera</taxon>
        <taxon>Muscomorpha</taxon>
        <taxon>Ephydroidea</taxon>
        <taxon>Drosophilidae</taxon>
        <taxon>Drosophila</taxon>
        <taxon>Sophophora</taxon>
    </lineage>
</organism>
<dbReference type="PROSITE" id="PS50166">
    <property type="entry name" value="IMPORTIN_B_NT"/>
    <property type="match status" value="1"/>
</dbReference>
<comment type="subcellular location">
    <subcellularLocation>
        <location evidence="2">Cytoplasm</location>
    </subcellularLocation>
    <subcellularLocation>
        <location evidence="1">Nucleus</location>
    </subcellularLocation>
</comment>
<evidence type="ECO:0000256" key="4">
    <source>
        <dbReference type="ARBA" id="ARBA00022490"/>
    </source>
</evidence>
<reference evidence="9 10" key="2">
    <citation type="journal article" date="2007" name="PLoS Biol.">
        <title>Principles of genome evolution in the Drosophila melanogaster species group.</title>
        <authorList>
            <person name="Ranz J.M."/>
            <person name="Maurin D."/>
            <person name="Chan Y.S."/>
            <person name="von Grotthuss M."/>
            <person name="Hillier L.W."/>
            <person name="Roote J."/>
            <person name="Ashburner M."/>
            <person name="Bergman C.M."/>
        </authorList>
    </citation>
    <scope>NUCLEOTIDE SEQUENCE [LARGE SCALE GENOMIC DNA]</scope>
    <source>
        <strain evidence="10">Tai18E2 / Tucson 14021-0261.01</strain>
    </source>
</reference>
<feature type="domain" description="Importin N-terminal" evidence="8">
    <location>
        <begin position="23"/>
        <end position="91"/>
    </location>
</feature>